<keyword evidence="2" id="KW-1185">Reference proteome</keyword>
<dbReference type="EMBL" id="FNOI01000001">
    <property type="protein sequence ID" value="SDW19442.1"/>
    <property type="molecule type" value="Genomic_DNA"/>
</dbReference>
<protein>
    <submittedName>
        <fullName evidence="1">Uncharacterized protein</fullName>
    </submittedName>
</protein>
<gene>
    <name evidence="1" type="ORF">SAMN04488001_0524</name>
</gene>
<dbReference type="STRING" id="670155.SAMN04488001_0524"/>
<evidence type="ECO:0000313" key="1">
    <source>
        <dbReference type="EMBL" id="SDW19442.1"/>
    </source>
</evidence>
<dbReference type="OrthoDB" id="7644647at2"/>
<sequence>MTHAKIGHNNGPTMEQGFAFRKHAWAKARADLLPSLPIEILRGRVKRAQALGLPYKTYASVRASTGRDIVGFLFSNNALRMLRPAQLSPRVPLLEHVNADLAALIHAPLSAAQVQDTLAAQGLTVTTAPAPHFADGWSDIAAAVQTPLRDRRLPFDGVMVIGDTAHERDWCAAGRLAGFMTSESYFCAANAAPR</sequence>
<dbReference type="AlphaFoldDB" id="A0A1H2RIY5"/>
<evidence type="ECO:0000313" key="2">
    <source>
        <dbReference type="Proteomes" id="UP000199441"/>
    </source>
</evidence>
<proteinExistence type="predicted"/>
<name>A0A1H2RIY5_9RHOB</name>
<dbReference type="RefSeq" id="WP_139254505.1">
    <property type="nucleotide sequence ID" value="NZ_FNOI01000001.1"/>
</dbReference>
<dbReference type="Proteomes" id="UP000199441">
    <property type="component" value="Unassembled WGS sequence"/>
</dbReference>
<reference evidence="2" key="1">
    <citation type="submission" date="2016-10" db="EMBL/GenBank/DDBJ databases">
        <authorList>
            <person name="Varghese N."/>
            <person name="Submissions S."/>
        </authorList>
    </citation>
    <scope>NUCLEOTIDE SEQUENCE [LARGE SCALE GENOMIC DNA]</scope>
    <source>
        <strain evidence="2">DSM 26922</strain>
    </source>
</reference>
<organism evidence="1 2">
    <name type="scientific">Litoreibacter albidus</name>
    <dbReference type="NCBI Taxonomy" id="670155"/>
    <lineage>
        <taxon>Bacteria</taxon>
        <taxon>Pseudomonadati</taxon>
        <taxon>Pseudomonadota</taxon>
        <taxon>Alphaproteobacteria</taxon>
        <taxon>Rhodobacterales</taxon>
        <taxon>Roseobacteraceae</taxon>
        <taxon>Litoreibacter</taxon>
    </lineage>
</organism>
<accession>A0A1H2RIY5</accession>